<accession>A0ABX3U5S9</accession>
<feature type="non-terminal residue" evidence="2">
    <location>
        <position position="1"/>
    </location>
</feature>
<gene>
    <name evidence="2" type="ORF">BS639_02540</name>
</gene>
<evidence type="ECO:0000256" key="1">
    <source>
        <dbReference type="SAM" id="MobiDB-lite"/>
    </source>
</evidence>
<evidence type="ECO:0000313" key="3">
    <source>
        <dbReference type="Proteomes" id="UP000192722"/>
    </source>
</evidence>
<reference evidence="2 3" key="1">
    <citation type="journal article" date="2017" name="Int. J. Syst. Evol. Microbiol.">
        <title>Rouxiella badensis sp. nov. and Rouxiella silvae sp. nov. isolated from peat bog soil in Germany and emendation of the genus description.</title>
        <authorList>
            <person name="Le Fleche-Mateos A."/>
            <person name="Kugler J.H."/>
            <person name="Hansen S.H."/>
            <person name="Syldatk C."/>
            <person name="Hausmann R."/>
            <person name="Lomprez F."/>
            <person name="Vandenbogaert M."/>
            <person name="Manuguerra J.C."/>
            <person name="Grimont P.A."/>
        </authorList>
    </citation>
    <scope>NUCLEOTIDE SEQUENCE [LARGE SCALE GENOMIC DNA]</scope>
    <source>
        <strain evidence="2 3">213</strain>
    </source>
</reference>
<dbReference type="EMBL" id="MRWD01000004">
    <property type="protein sequence ID" value="ORJ22720.1"/>
    <property type="molecule type" value="Genomic_DNA"/>
</dbReference>
<sequence length="114" mass="12444">EVKRRSADGSVGSPHARVGNCQASNKQRNLSRKTGVFLFNSLMAGSLVEKRAGLKASLLARCLQRPEGGMTESYINCQASNKAQNLSESWGFLLIGVCKRAKSRVKCYENRAPV</sequence>
<evidence type="ECO:0000313" key="2">
    <source>
        <dbReference type="EMBL" id="ORJ22720.1"/>
    </source>
</evidence>
<protein>
    <submittedName>
        <fullName evidence="2">Uncharacterized protein</fullName>
    </submittedName>
</protein>
<comment type="caution">
    <text evidence="2">The sequence shown here is derived from an EMBL/GenBank/DDBJ whole genome shotgun (WGS) entry which is preliminary data.</text>
</comment>
<proteinExistence type="predicted"/>
<dbReference type="Proteomes" id="UP000192722">
    <property type="component" value="Unassembled WGS sequence"/>
</dbReference>
<organism evidence="2 3">
    <name type="scientific">Rouxiella silvae</name>
    <dbReference type="NCBI Taxonomy" id="1646373"/>
    <lineage>
        <taxon>Bacteria</taxon>
        <taxon>Pseudomonadati</taxon>
        <taxon>Pseudomonadota</taxon>
        <taxon>Gammaproteobacteria</taxon>
        <taxon>Enterobacterales</taxon>
        <taxon>Yersiniaceae</taxon>
        <taxon>Rouxiella</taxon>
    </lineage>
</organism>
<keyword evidence="3" id="KW-1185">Reference proteome</keyword>
<name>A0ABX3U5S9_9GAMM</name>
<feature type="region of interest" description="Disordered" evidence="1">
    <location>
        <begin position="1"/>
        <end position="25"/>
    </location>
</feature>